<organism evidence="2">
    <name type="scientific">Panicum hallii</name>
    <dbReference type="NCBI Taxonomy" id="206008"/>
    <lineage>
        <taxon>Eukaryota</taxon>
        <taxon>Viridiplantae</taxon>
        <taxon>Streptophyta</taxon>
        <taxon>Embryophyta</taxon>
        <taxon>Tracheophyta</taxon>
        <taxon>Spermatophyta</taxon>
        <taxon>Magnoliopsida</taxon>
        <taxon>Liliopsida</taxon>
        <taxon>Poales</taxon>
        <taxon>Poaceae</taxon>
        <taxon>PACMAD clade</taxon>
        <taxon>Panicoideae</taxon>
        <taxon>Panicodae</taxon>
        <taxon>Paniceae</taxon>
        <taxon>Panicinae</taxon>
        <taxon>Panicum</taxon>
        <taxon>Panicum sect. Panicum</taxon>
    </lineage>
</organism>
<dbReference type="Proteomes" id="UP000243499">
    <property type="component" value="Chromosome 4"/>
</dbReference>
<reference evidence="2" key="1">
    <citation type="submission" date="2018-04" db="EMBL/GenBank/DDBJ databases">
        <title>WGS assembly of Panicum hallii.</title>
        <authorList>
            <person name="Lovell J."/>
            <person name="Jenkins J."/>
            <person name="Lowry D."/>
            <person name="Mamidi S."/>
            <person name="Sreedasyam A."/>
            <person name="Weng X."/>
            <person name="Barry K."/>
            <person name="Bonette J."/>
            <person name="Campitelli B."/>
            <person name="Daum C."/>
            <person name="Gordon S."/>
            <person name="Gould B."/>
            <person name="Lipzen A."/>
            <person name="Macqueen A."/>
            <person name="Palacio-Mejia J."/>
            <person name="Plott C."/>
            <person name="Shakirov E."/>
            <person name="Shu S."/>
            <person name="Yoshinaga Y."/>
            <person name="Zane M."/>
            <person name="Rokhsar D."/>
            <person name="Grimwood J."/>
            <person name="Schmutz J."/>
            <person name="Juenger T."/>
        </authorList>
    </citation>
    <scope>NUCLEOTIDE SEQUENCE [LARGE SCALE GENOMIC DNA]</scope>
    <source>
        <strain evidence="2">FIL2</strain>
    </source>
</reference>
<sequence>MADVQWIYWDAEGYAHTACLHWEGFPKILWDTLRIFHYRYPPQYKGREFTEVRVPRCCATVIVPQHPILGWQSIEIEVIGYRLVDAFEAAALKAITTFCEQHPEEVAAYPIGLFPAVFAHDAEWNYRTNHFGHLVGSLAEETLKAVIRYMNAQYHFQSLKQQCMDDMVNLAQDFHRSLTLKDDQIHSLGQGIAGRDTTIGYLEVQILEGDAQILQCNTVIDFLQEQVHDLNQELGDALGHIEMLQKQQMPPLVPNELEEEEDSEEEPEEIEGVFEIDSEHGDLEPNPQLNHYSSGSHSSSGS</sequence>
<gene>
    <name evidence="2" type="ORF">PAHAL_4G229100</name>
</gene>
<proteinExistence type="predicted"/>
<dbReference type="AlphaFoldDB" id="A0A2S3HK95"/>
<dbReference type="Gramene" id="PAN24935">
    <property type="protein sequence ID" value="PAN24935"/>
    <property type="gene ID" value="PAHAL_4G229100"/>
</dbReference>
<protein>
    <submittedName>
        <fullName evidence="2">Uncharacterized protein</fullName>
    </submittedName>
</protein>
<feature type="compositionally biased region" description="Low complexity" evidence="1">
    <location>
        <begin position="293"/>
        <end position="302"/>
    </location>
</feature>
<feature type="compositionally biased region" description="Acidic residues" evidence="1">
    <location>
        <begin position="256"/>
        <end position="276"/>
    </location>
</feature>
<name>A0A2S3HK95_9POAL</name>
<feature type="region of interest" description="Disordered" evidence="1">
    <location>
        <begin position="251"/>
        <end position="302"/>
    </location>
</feature>
<evidence type="ECO:0000313" key="2">
    <source>
        <dbReference type="EMBL" id="PAN24935.2"/>
    </source>
</evidence>
<dbReference type="EMBL" id="CM008049">
    <property type="protein sequence ID" value="PAN24935.2"/>
    <property type="molecule type" value="Genomic_DNA"/>
</dbReference>
<evidence type="ECO:0000256" key="1">
    <source>
        <dbReference type="SAM" id="MobiDB-lite"/>
    </source>
</evidence>
<accession>A0A2S3HK95</accession>